<dbReference type="EMBL" id="CP017686">
    <property type="protein sequence ID" value="AYQ54462.1"/>
    <property type="molecule type" value="Genomic_DNA"/>
</dbReference>
<reference evidence="1 2" key="1">
    <citation type="submission" date="2016-10" db="EMBL/GenBank/DDBJ databases">
        <title>Complete genome of the TMA-utilizing, human hosted archaeon Methanomethylophilus alvus Gen. nov, sp. nov., strain Mx-05, derived from a pure culture.</title>
        <authorList>
            <person name="Brugere J.-F."/>
            <person name="Ben Hania W."/>
            <person name="Chaudhary P.P."/>
            <person name="Gaci N."/>
            <person name="Borrel G."/>
            <person name="Cao Van Tuat L."/>
            <person name="Fardeau M.-L."/>
            <person name="Harris H.M.B."/>
            <person name="O'Toole P.W."/>
            <person name="Ollivier B."/>
        </authorList>
    </citation>
    <scope>NUCLEOTIDE SEQUENCE [LARGE SCALE GENOMIC DNA]</scope>
    <source>
        <strain evidence="1 2">Mx-05</strain>
    </source>
</reference>
<dbReference type="Proteomes" id="UP000273278">
    <property type="component" value="Chromosome"/>
</dbReference>
<organism evidence="1 2">
    <name type="scientific">Methanomethylophilus alvi</name>
    <dbReference type="NCBI Taxonomy" id="1291540"/>
    <lineage>
        <taxon>Archaea</taxon>
        <taxon>Methanobacteriati</taxon>
        <taxon>Thermoplasmatota</taxon>
        <taxon>Thermoplasmata</taxon>
        <taxon>Methanomassiliicoccales</taxon>
        <taxon>Methanomethylophilaceae</taxon>
        <taxon>Methanomethylophilus</taxon>
    </lineage>
</organism>
<dbReference type="PANTHER" id="PTHR43581">
    <property type="entry name" value="ATP/GTP PHOSPHATASE"/>
    <property type="match status" value="1"/>
</dbReference>
<dbReference type="AlphaFoldDB" id="A0A3G3IFZ8"/>
<dbReference type="Gene3D" id="3.40.50.300">
    <property type="entry name" value="P-loop containing nucleotide triphosphate hydrolases"/>
    <property type="match status" value="1"/>
</dbReference>
<dbReference type="InterPro" id="IPR051396">
    <property type="entry name" value="Bact_Antivir_Def_Nuclease"/>
</dbReference>
<evidence type="ECO:0008006" key="3">
    <source>
        <dbReference type="Google" id="ProtNLM"/>
    </source>
</evidence>
<dbReference type="SUPFAM" id="SSF52540">
    <property type="entry name" value="P-loop containing nucleoside triphosphate hydrolases"/>
    <property type="match status" value="1"/>
</dbReference>
<gene>
    <name evidence="1" type="ORF">BKD89_01340</name>
</gene>
<protein>
    <recommendedName>
        <fullName evidence="3">AAA domain-containing protein</fullName>
    </recommendedName>
</protein>
<evidence type="ECO:0000313" key="2">
    <source>
        <dbReference type="Proteomes" id="UP000273278"/>
    </source>
</evidence>
<dbReference type="PANTHER" id="PTHR43581:SF4">
    <property type="entry name" value="ATP_GTP PHOSPHATASE"/>
    <property type="match status" value="1"/>
</dbReference>
<accession>A0A3G3IFZ8</accession>
<dbReference type="InterPro" id="IPR027417">
    <property type="entry name" value="P-loop_NTPase"/>
</dbReference>
<evidence type="ECO:0000313" key="1">
    <source>
        <dbReference type="EMBL" id="AYQ54462.1"/>
    </source>
</evidence>
<dbReference type="RefSeq" id="WP_015504174.1">
    <property type="nucleotide sequence ID" value="NZ_CP017686.1"/>
</dbReference>
<dbReference type="GeneID" id="41321069"/>
<sequence length="653" mass="74237">MEPEEERYDETRALTISNFRNLGPLIDGRQHRTRLIINRGLDRNSIGGLVTLIGANNCGKSSVLAALEAWYKDQIGPDDYTDFVSDVREPVLNMTIAGGRYACMAPPLTLDDVLKALCSEKSYEIFLEALSIMERTDPSDHSGMYVSSIVDPLKDSDGNDIRVSSSTLSYEQYRQYIVDGMSFLAIFDPNMYNAVRDTGARHDQIFYTDMCYRVLAEQPELGSRYGRSWSNLLSFMERYPEETMSGIFGNESTSLTKGFENRYGYAISQRVFRHIPHKAKRDDLVCDPYNLTDFIISILRSTGCTKEMLADAYKEGRKSRKELENNINIMLADIANNFSELMNGNGRYDFRVILDSSSVSVELRRGDILLDIDHQSEGFRWLFDFFIVLFGKRVLFPGDIILIDEFGNMLNYSTVGELTETIRKFGKKMGVTFVIATQNPMAVDIRHLDEVRIVSPRNNGGAVINNRFDRTEKDDHDILKPILEGLTVNRNYMRSEDRMTVFVSGFTEYFVLNAFSSELNVRGFPTNVDFLPINGLGGTNAEMSDILMELRRIERKAIVLVNTDEQGDKFFVYSKGIGGITVVNFTEITEDNVMRSVGDLFTPDERERFGIDSGSFDRLACFSQSISDLYDGISGMTKLRFSKLIRNLSKMRR</sequence>
<proteinExistence type="predicted"/>
<name>A0A3G3IFZ8_9ARCH</name>